<dbReference type="OrthoDB" id="2544694at2759"/>
<evidence type="ECO:0000313" key="2">
    <source>
        <dbReference type="Proteomes" id="UP000324222"/>
    </source>
</evidence>
<reference evidence="1 2" key="1">
    <citation type="submission" date="2019-05" db="EMBL/GenBank/DDBJ databases">
        <title>Another draft genome of Portunus trituberculatus and its Hox gene families provides insights of decapod evolution.</title>
        <authorList>
            <person name="Jeong J.-H."/>
            <person name="Song I."/>
            <person name="Kim S."/>
            <person name="Choi T."/>
            <person name="Kim D."/>
            <person name="Ryu S."/>
            <person name="Kim W."/>
        </authorList>
    </citation>
    <scope>NUCLEOTIDE SEQUENCE [LARGE SCALE GENOMIC DNA]</scope>
    <source>
        <tissue evidence="1">Muscle</tissue>
    </source>
</reference>
<dbReference type="Proteomes" id="UP000324222">
    <property type="component" value="Unassembled WGS sequence"/>
</dbReference>
<comment type="caution">
    <text evidence="1">The sequence shown here is derived from an EMBL/GenBank/DDBJ whole genome shotgun (WGS) entry which is preliminary data.</text>
</comment>
<proteinExistence type="predicted"/>
<evidence type="ECO:0000313" key="1">
    <source>
        <dbReference type="EMBL" id="MPC33747.1"/>
    </source>
</evidence>
<keyword evidence="2" id="KW-1185">Reference proteome</keyword>
<name>A0A5B7EKH1_PORTR</name>
<dbReference type="AlphaFoldDB" id="A0A5B7EKH1"/>
<protein>
    <submittedName>
        <fullName evidence="1">Carcinine transporter</fullName>
    </submittedName>
</protein>
<gene>
    <name evidence="1" type="primary">CarT_0</name>
    <name evidence="1" type="ORF">E2C01_027108</name>
</gene>
<dbReference type="EMBL" id="VSRR010002895">
    <property type="protein sequence ID" value="MPC33747.1"/>
    <property type="molecule type" value="Genomic_DNA"/>
</dbReference>
<accession>A0A5B7EKH1</accession>
<organism evidence="1 2">
    <name type="scientific">Portunus trituberculatus</name>
    <name type="common">Swimming crab</name>
    <name type="synonym">Neptunus trituberculatus</name>
    <dbReference type="NCBI Taxonomy" id="210409"/>
    <lineage>
        <taxon>Eukaryota</taxon>
        <taxon>Metazoa</taxon>
        <taxon>Ecdysozoa</taxon>
        <taxon>Arthropoda</taxon>
        <taxon>Crustacea</taxon>
        <taxon>Multicrustacea</taxon>
        <taxon>Malacostraca</taxon>
        <taxon>Eumalacostraca</taxon>
        <taxon>Eucarida</taxon>
        <taxon>Decapoda</taxon>
        <taxon>Pleocyemata</taxon>
        <taxon>Brachyura</taxon>
        <taxon>Eubrachyura</taxon>
        <taxon>Portunoidea</taxon>
        <taxon>Portunidae</taxon>
        <taxon>Portuninae</taxon>
        <taxon>Portunus</taxon>
    </lineage>
</organism>
<sequence length="161" mass="18186">MDFDEILPDIGEYGTYQRLVLWFLLLPGTMPCGFHAYNQLFMASTPEHWCRYPTTLDGVPPDLARNLRFPQLAEAKRQRHLRFGGSCGGIGEIGLDIPYDNTTHQYSRCQRYDYNITQYLEDYGKAATGPPPGTPVIPCDHGWVFSQDEHASSVVADVSIQ</sequence>